<name>S4MIN0_9ACTN</name>
<feature type="region of interest" description="Disordered" evidence="1">
    <location>
        <begin position="30"/>
        <end position="76"/>
    </location>
</feature>
<protein>
    <submittedName>
        <fullName evidence="2">Uncharacterized protein</fullName>
    </submittedName>
</protein>
<dbReference type="PATRIC" id="fig|1283301.3.peg.7457"/>
<dbReference type="AlphaFoldDB" id="S4MIN0"/>
<evidence type="ECO:0000313" key="3">
    <source>
        <dbReference type="Proteomes" id="UP000015001"/>
    </source>
</evidence>
<proteinExistence type="predicted"/>
<evidence type="ECO:0000256" key="1">
    <source>
        <dbReference type="SAM" id="MobiDB-lite"/>
    </source>
</evidence>
<comment type="caution">
    <text evidence="2">The sequence shown here is derived from an EMBL/GenBank/DDBJ whole genome shotgun (WGS) entry which is preliminary data.</text>
</comment>
<dbReference type="HOGENOM" id="CLU_2652742_0_0_11"/>
<evidence type="ECO:0000313" key="2">
    <source>
        <dbReference type="EMBL" id="EPJ35445.1"/>
    </source>
</evidence>
<sequence length="76" mass="8498">MRGVRTACHAVRAASFRKSTPCKYLFDQDLTESSHPRRPNPLKTRVVGLSRTTHRKSAAVMRGAPGTPKRPWQVSP</sequence>
<accession>S4MIN0</accession>
<gene>
    <name evidence="2" type="ORF">STAFG_7513</name>
</gene>
<dbReference type="EMBL" id="AOPY01001633">
    <property type="protein sequence ID" value="EPJ35445.1"/>
    <property type="molecule type" value="Genomic_DNA"/>
</dbReference>
<dbReference type="Proteomes" id="UP000015001">
    <property type="component" value="Unassembled WGS sequence"/>
</dbReference>
<organism evidence="2 3">
    <name type="scientific">Streptomyces afghaniensis 772</name>
    <dbReference type="NCBI Taxonomy" id="1283301"/>
    <lineage>
        <taxon>Bacteria</taxon>
        <taxon>Bacillati</taxon>
        <taxon>Actinomycetota</taxon>
        <taxon>Actinomycetes</taxon>
        <taxon>Kitasatosporales</taxon>
        <taxon>Streptomycetaceae</taxon>
        <taxon>Streptomyces</taxon>
    </lineage>
</organism>
<reference evidence="2 3" key="1">
    <citation type="submission" date="2013-02" db="EMBL/GenBank/DDBJ databases">
        <title>Draft Genome Sequence of Streptomyces afghaniensis, Which Produces Compounds of the Julimycin B-Complex.</title>
        <authorList>
            <person name="Gruening B.A."/>
            <person name="Praeg A."/>
            <person name="Erxleben A."/>
            <person name="Guenther S."/>
            <person name="Fiedler H.-P."/>
            <person name="Goodfellow M."/>
            <person name="Mueller M."/>
        </authorList>
    </citation>
    <scope>NUCLEOTIDE SEQUENCE [LARGE SCALE GENOMIC DNA]</scope>
    <source>
        <strain evidence="2 3">772</strain>
    </source>
</reference>
<keyword evidence="3" id="KW-1185">Reference proteome</keyword>